<keyword evidence="3" id="KW-0285">Flavoprotein</keyword>
<dbReference type="PANTHER" id="PTHR42973">
    <property type="entry name" value="BINDING OXIDOREDUCTASE, PUTATIVE (AFU_ORTHOLOGUE AFUA_1G17690)-RELATED"/>
    <property type="match status" value="1"/>
</dbReference>
<protein>
    <submittedName>
        <fullName evidence="7">Oxidoreductase</fullName>
    </submittedName>
</protein>
<evidence type="ECO:0000256" key="2">
    <source>
        <dbReference type="ARBA" id="ARBA00005466"/>
    </source>
</evidence>
<dbReference type="GO" id="GO:0071949">
    <property type="term" value="F:FAD binding"/>
    <property type="evidence" value="ECO:0007669"/>
    <property type="project" value="InterPro"/>
</dbReference>
<dbReference type="InterPro" id="IPR016167">
    <property type="entry name" value="FAD-bd_PCMH_sub1"/>
</dbReference>
<dbReference type="InterPro" id="IPR006093">
    <property type="entry name" value="Oxy_OxRdtase_FAD_BS"/>
</dbReference>
<comment type="cofactor">
    <cofactor evidence="1">
        <name>FAD</name>
        <dbReference type="ChEBI" id="CHEBI:57692"/>
    </cofactor>
</comment>
<organism evidence="7 8">
    <name type="scientific">Rhizobium sullae</name>
    <name type="common">Rhizobium hedysari</name>
    <dbReference type="NCBI Taxonomy" id="50338"/>
    <lineage>
        <taxon>Bacteria</taxon>
        <taxon>Pseudomonadati</taxon>
        <taxon>Pseudomonadota</taxon>
        <taxon>Alphaproteobacteria</taxon>
        <taxon>Hyphomicrobiales</taxon>
        <taxon>Rhizobiaceae</taxon>
        <taxon>Rhizobium/Agrobacterium group</taxon>
        <taxon>Rhizobium</taxon>
    </lineage>
</organism>
<dbReference type="Pfam" id="PF08031">
    <property type="entry name" value="BBE"/>
    <property type="match status" value="1"/>
</dbReference>
<accession>A0A2N0DAX2</accession>
<dbReference type="InterPro" id="IPR006094">
    <property type="entry name" value="Oxid_FAD_bind_N"/>
</dbReference>
<dbReference type="AlphaFoldDB" id="A0A2N0DAX2"/>
<evidence type="ECO:0000256" key="5">
    <source>
        <dbReference type="ARBA" id="ARBA00023002"/>
    </source>
</evidence>
<dbReference type="Pfam" id="PF01565">
    <property type="entry name" value="FAD_binding_4"/>
    <property type="match status" value="1"/>
</dbReference>
<comment type="similarity">
    <text evidence="2">Belongs to the oxygen-dependent FAD-linked oxidoreductase family.</text>
</comment>
<dbReference type="RefSeq" id="WP_100771526.1">
    <property type="nucleotide sequence ID" value="NZ_PIQN01000008.1"/>
</dbReference>
<dbReference type="PROSITE" id="PS00862">
    <property type="entry name" value="OX2_COVAL_FAD"/>
    <property type="match status" value="1"/>
</dbReference>
<evidence type="ECO:0000313" key="7">
    <source>
        <dbReference type="EMBL" id="PKA43232.1"/>
    </source>
</evidence>
<dbReference type="Gene3D" id="3.40.462.20">
    <property type="match status" value="1"/>
</dbReference>
<dbReference type="Gene3D" id="3.30.465.10">
    <property type="match status" value="1"/>
</dbReference>
<evidence type="ECO:0000256" key="4">
    <source>
        <dbReference type="ARBA" id="ARBA00022827"/>
    </source>
</evidence>
<keyword evidence="5" id="KW-0560">Oxidoreductase</keyword>
<reference evidence="7 8" key="1">
    <citation type="submission" date="2017-11" db="EMBL/GenBank/DDBJ databases">
        <authorList>
            <person name="Han C.G."/>
        </authorList>
    </citation>
    <scope>NUCLEOTIDE SEQUENCE [LARGE SCALE GENOMIC DNA]</scope>
    <source>
        <strain evidence="7 8">HCNT1</strain>
    </source>
</reference>
<dbReference type="InterPro" id="IPR016166">
    <property type="entry name" value="FAD-bd_PCMH"/>
</dbReference>
<comment type="caution">
    <text evidence="7">The sequence shown here is derived from an EMBL/GenBank/DDBJ whole genome shotgun (WGS) entry which is preliminary data.</text>
</comment>
<dbReference type="SUPFAM" id="SSF56176">
    <property type="entry name" value="FAD-binding/transporter-associated domain-like"/>
    <property type="match status" value="1"/>
</dbReference>
<evidence type="ECO:0000259" key="6">
    <source>
        <dbReference type="PROSITE" id="PS51387"/>
    </source>
</evidence>
<sequence>MSDLLLRELSAMGPHCPVVTAGHQDYDLSRKVWNGVVDRHPIAIIEPQNVDDVRRAVHAAAAARVLLAIRGGGHSFPGFSTCDGGLVVDLKHLNSISIDRSAGTVEVGGGALLGDLDHATVPEGFVVPAGVISHTGVAGLTLGGGMGWSSRRYGLTIDSLLGAEIVTAAGDVVWASEASEPELFWGIRGGGGNFGVVTRFKFKLHPLGPVVVGQWNYPLTSARQALRMLREQDNGHSRDQALTITLTTTGLNVTAVWSGNLALAEAALSPLGALAANGVGNMGVLPFLTLQSRNDEHFSWSRRYYSKGGFWPDITDEAIDRAMVAIADAPTPDCEIYAIQLGGAVCDVGEDATAYSGRSAGYYWISEPVWDAPADDDRCIAWGRATGKSLSSSAVAGNYVNEQADADASVALEAYGAQKYERLARLKAKVDPHNLLRLNQNIAPLV</sequence>
<gene>
    <name evidence="7" type="ORF">CWR43_14405</name>
</gene>
<dbReference type="InterPro" id="IPR036318">
    <property type="entry name" value="FAD-bd_PCMH-like_sf"/>
</dbReference>
<reference evidence="7 8" key="2">
    <citation type="submission" date="2017-12" db="EMBL/GenBank/DDBJ databases">
        <title>Genome sequence of Rhizobium sullae HCNT1 isolated from Sulla coronaria nodules and featuring peculiar denitrification phenotypes.</title>
        <authorList>
            <person name="De Diego-Diaz B."/>
            <person name="Treu L."/>
            <person name="Campanaro S."/>
            <person name="Da Silva Duarte V."/>
            <person name="Basaglia M."/>
            <person name="Favaro L."/>
            <person name="Casella S."/>
            <person name="Squartini A."/>
        </authorList>
    </citation>
    <scope>NUCLEOTIDE SEQUENCE [LARGE SCALE GENOMIC DNA]</scope>
    <source>
        <strain evidence="7 8">HCNT1</strain>
    </source>
</reference>
<dbReference type="Proteomes" id="UP000232164">
    <property type="component" value="Unassembled WGS sequence"/>
</dbReference>
<dbReference type="GO" id="GO:0016491">
    <property type="term" value="F:oxidoreductase activity"/>
    <property type="evidence" value="ECO:0007669"/>
    <property type="project" value="UniProtKB-KW"/>
</dbReference>
<name>A0A2N0DAX2_RHISU</name>
<dbReference type="InterPro" id="IPR050416">
    <property type="entry name" value="FAD-linked_Oxidoreductase"/>
</dbReference>
<feature type="domain" description="FAD-binding PCMH-type" evidence="6">
    <location>
        <begin position="37"/>
        <end position="207"/>
    </location>
</feature>
<dbReference type="EMBL" id="PIQN01000008">
    <property type="protein sequence ID" value="PKA43232.1"/>
    <property type="molecule type" value="Genomic_DNA"/>
</dbReference>
<evidence type="ECO:0000256" key="1">
    <source>
        <dbReference type="ARBA" id="ARBA00001974"/>
    </source>
</evidence>
<proteinExistence type="inferred from homology"/>
<dbReference type="InterPro" id="IPR016169">
    <property type="entry name" value="FAD-bd_PCMH_sub2"/>
</dbReference>
<dbReference type="InterPro" id="IPR012951">
    <property type="entry name" value="BBE"/>
</dbReference>
<dbReference type="Gene3D" id="3.30.43.10">
    <property type="entry name" value="Uridine Diphospho-n-acetylenolpyruvylglucosamine Reductase, domain 2"/>
    <property type="match status" value="1"/>
</dbReference>
<evidence type="ECO:0000256" key="3">
    <source>
        <dbReference type="ARBA" id="ARBA00022630"/>
    </source>
</evidence>
<keyword evidence="4" id="KW-0274">FAD</keyword>
<dbReference type="PROSITE" id="PS51387">
    <property type="entry name" value="FAD_PCMH"/>
    <property type="match status" value="1"/>
</dbReference>
<evidence type="ECO:0000313" key="8">
    <source>
        <dbReference type="Proteomes" id="UP000232164"/>
    </source>
</evidence>
<dbReference type="PANTHER" id="PTHR42973:SF39">
    <property type="entry name" value="FAD-BINDING PCMH-TYPE DOMAIN-CONTAINING PROTEIN"/>
    <property type="match status" value="1"/>
</dbReference>